<keyword evidence="3" id="KW-0862">Zinc</keyword>
<dbReference type="Pfam" id="PF18112">
    <property type="entry name" value="Zn-C2H2_12"/>
    <property type="match status" value="1"/>
</dbReference>
<evidence type="ECO:0000259" key="7">
    <source>
        <dbReference type="Pfam" id="PF18112"/>
    </source>
</evidence>
<accession>A0A482WNT9</accession>
<dbReference type="Proteomes" id="UP000291343">
    <property type="component" value="Unassembled WGS sequence"/>
</dbReference>
<feature type="coiled-coil region" evidence="5">
    <location>
        <begin position="32"/>
        <end position="103"/>
    </location>
</feature>
<dbReference type="InParanoid" id="A0A482WNT9"/>
<protein>
    <recommendedName>
        <fullName evidence="7">UBZ1-type domain-containing protein</fullName>
    </recommendedName>
</protein>
<keyword evidence="2" id="KW-0863">Zinc-finger</keyword>
<dbReference type="SMR" id="A0A482WNT9"/>
<evidence type="ECO:0000256" key="6">
    <source>
        <dbReference type="SAM" id="MobiDB-lite"/>
    </source>
</evidence>
<feature type="domain" description="UBZ1-type" evidence="7">
    <location>
        <begin position="321"/>
        <end position="347"/>
    </location>
</feature>
<keyword evidence="9" id="KW-1185">Reference proteome</keyword>
<dbReference type="FunCoup" id="A0A482WNT9">
    <property type="interactions" value="78"/>
</dbReference>
<evidence type="ECO:0000256" key="3">
    <source>
        <dbReference type="ARBA" id="ARBA00022833"/>
    </source>
</evidence>
<feature type="compositionally biased region" description="Basic and acidic residues" evidence="6">
    <location>
        <begin position="266"/>
        <end position="288"/>
    </location>
</feature>
<dbReference type="OrthoDB" id="6105729at2759"/>
<gene>
    <name evidence="8" type="ORF">LSTR_LSTR009361</name>
</gene>
<keyword evidence="1" id="KW-0479">Metal-binding</keyword>
<keyword evidence="4 5" id="KW-0175">Coiled coil</keyword>
<dbReference type="InterPro" id="IPR041641">
    <property type="entry name" value="CALCOCO1/2_Zn_UBZ1"/>
</dbReference>
<reference evidence="8 9" key="1">
    <citation type="journal article" date="2017" name="Gigascience">
        <title>Genome sequence of the small brown planthopper, Laodelphax striatellus.</title>
        <authorList>
            <person name="Zhu J."/>
            <person name="Jiang F."/>
            <person name="Wang X."/>
            <person name="Yang P."/>
            <person name="Bao Y."/>
            <person name="Zhao W."/>
            <person name="Wang W."/>
            <person name="Lu H."/>
            <person name="Wang Q."/>
            <person name="Cui N."/>
            <person name="Li J."/>
            <person name="Chen X."/>
            <person name="Luo L."/>
            <person name="Yu J."/>
            <person name="Kang L."/>
            <person name="Cui F."/>
        </authorList>
    </citation>
    <scope>NUCLEOTIDE SEQUENCE [LARGE SCALE GENOMIC DNA]</scope>
    <source>
        <strain evidence="8">Lst14</strain>
    </source>
</reference>
<evidence type="ECO:0000313" key="8">
    <source>
        <dbReference type="EMBL" id="RZF35237.1"/>
    </source>
</evidence>
<proteinExistence type="predicted"/>
<name>A0A482WNT9_LAOST</name>
<evidence type="ECO:0000313" key="9">
    <source>
        <dbReference type="Proteomes" id="UP000291343"/>
    </source>
</evidence>
<evidence type="ECO:0000256" key="5">
    <source>
        <dbReference type="SAM" id="Coils"/>
    </source>
</evidence>
<dbReference type="STRING" id="195883.A0A482WNT9"/>
<organism evidence="8 9">
    <name type="scientific">Laodelphax striatellus</name>
    <name type="common">Small brown planthopper</name>
    <name type="synonym">Delphax striatella</name>
    <dbReference type="NCBI Taxonomy" id="195883"/>
    <lineage>
        <taxon>Eukaryota</taxon>
        <taxon>Metazoa</taxon>
        <taxon>Ecdysozoa</taxon>
        <taxon>Arthropoda</taxon>
        <taxon>Hexapoda</taxon>
        <taxon>Insecta</taxon>
        <taxon>Pterygota</taxon>
        <taxon>Neoptera</taxon>
        <taxon>Paraneoptera</taxon>
        <taxon>Hemiptera</taxon>
        <taxon>Auchenorrhyncha</taxon>
        <taxon>Fulgoroidea</taxon>
        <taxon>Delphacidae</taxon>
        <taxon>Criomorphinae</taxon>
        <taxon>Laodelphax</taxon>
    </lineage>
</organism>
<evidence type="ECO:0000256" key="4">
    <source>
        <dbReference type="ARBA" id="ARBA00023054"/>
    </source>
</evidence>
<sequence>MNHSNETLPDNQKERKGLDGAFASHYAMQVALQTMKERCQLLQQRLSSVEEDNLRLRIECQNNNREKTDVSQHSNDNKYEEQITQLTREKSQLQNRISMVAKENTKLWTRLSKLTEANQSLGDHMTKISDTLNKHPIGESSILIDSSQRLQKDDSVDTEESLEEISLKIIDGIKKEKEELEQQCKQMAELKTEAGVSIGECEFALNGGAAGAVVEGMEGGAEEGVTDELRSLREKMRLDLAILKDQQAELKAAIKRFGEKRCRKCADRERKEKEDEENRAKNESRRSPLDMADLQRQLAEVAEPPVCDQGGMPPEGTFEERICPMCAHYYAADVPFDLFNEHVLAHFRDISEQDNEPDSIINRYEVLPEFIGNTSTPR</sequence>
<feature type="region of interest" description="Disordered" evidence="6">
    <location>
        <begin position="266"/>
        <end position="290"/>
    </location>
</feature>
<evidence type="ECO:0000256" key="2">
    <source>
        <dbReference type="ARBA" id="ARBA00022771"/>
    </source>
</evidence>
<dbReference type="GO" id="GO:0008270">
    <property type="term" value="F:zinc ion binding"/>
    <property type="evidence" value="ECO:0007669"/>
    <property type="project" value="UniProtKB-KW"/>
</dbReference>
<evidence type="ECO:0000256" key="1">
    <source>
        <dbReference type="ARBA" id="ARBA00022723"/>
    </source>
</evidence>
<dbReference type="AlphaFoldDB" id="A0A482WNT9"/>
<comment type="caution">
    <text evidence="8">The sequence shown here is derived from an EMBL/GenBank/DDBJ whole genome shotgun (WGS) entry which is preliminary data.</text>
</comment>
<dbReference type="EMBL" id="QKKF02029064">
    <property type="protein sequence ID" value="RZF35237.1"/>
    <property type="molecule type" value="Genomic_DNA"/>
</dbReference>